<name>A0AAT9FGM7_9BACT</name>
<dbReference type="KEGG" id="osu:NT6N_01870"/>
<dbReference type="AlphaFoldDB" id="A0AAT9FGM7"/>
<accession>A0AAT9FGM7</accession>
<proteinExistence type="predicted"/>
<organism evidence="1">
    <name type="scientific">Oceaniferula spumae</name>
    <dbReference type="NCBI Taxonomy" id="2979115"/>
    <lineage>
        <taxon>Bacteria</taxon>
        <taxon>Pseudomonadati</taxon>
        <taxon>Verrucomicrobiota</taxon>
        <taxon>Verrucomicrobiia</taxon>
        <taxon>Verrucomicrobiales</taxon>
        <taxon>Verrucomicrobiaceae</taxon>
        <taxon>Oceaniferula</taxon>
    </lineage>
</organism>
<gene>
    <name evidence="1" type="ORF">NT6N_01870</name>
</gene>
<evidence type="ECO:0000313" key="1">
    <source>
        <dbReference type="EMBL" id="BDS05147.1"/>
    </source>
</evidence>
<dbReference type="EMBL" id="AP026866">
    <property type="protein sequence ID" value="BDS05147.1"/>
    <property type="molecule type" value="Genomic_DNA"/>
</dbReference>
<reference evidence="1" key="1">
    <citation type="submission" date="2024-07" db="EMBL/GenBank/DDBJ databases">
        <title>Complete genome sequence of Verrucomicrobiaceae bacterium NT6N.</title>
        <authorList>
            <person name="Huang C."/>
            <person name="Takami H."/>
            <person name="Hamasaki K."/>
        </authorList>
    </citation>
    <scope>NUCLEOTIDE SEQUENCE</scope>
    <source>
        <strain evidence="1">NT6N</strain>
    </source>
</reference>
<sequence>MKLSLVLDENAVRVLDKSSQISGGGNLHFSTAEAGVGNPVSPTNLPLRNQGLFFALVSEASGGDQ</sequence>
<protein>
    <submittedName>
        <fullName evidence="1">Uncharacterized protein</fullName>
    </submittedName>
</protein>